<dbReference type="Proteomes" id="UP000281708">
    <property type="component" value="Unassembled WGS sequence"/>
</dbReference>
<keyword evidence="5 7" id="KW-0472">Membrane</keyword>
<dbReference type="InterPro" id="IPR007267">
    <property type="entry name" value="GtrA_DPMS_TM"/>
</dbReference>
<dbReference type="PANTHER" id="PTHR38459">
    <property type="entry name" value="PROPHAGE BACTOPRENOL-LINKED GLUCOSE TRANSLOCASE HOMOLOG"/>
    <property type="match status" value="1"/>
</dbReference>
<evidence type="ECO:0000256" key="1">
    <source>
        <dbReference type="ARBA" id="ARBA00004141"/>
    </source>
</evidence>
<keyword evidence="3 7" id="KW-0812">Transmembrane</keyword>
<organism evidence="9 10">
    <name type="scientific">Nocardioides mangrovicus</name>
    <dbReference type="NCBI Taxonomy" id="2478913"/>
    <lineage>
        <taxon>Bacteria</taxon>
        <taxon>Bacillati</taxon>
        <taxon>Actinomycetota</taxon>
        <taxon>Actinomycetes</taxon>
        <taxon>Propionibacteriales</taxon>
        <taxon>Nocardioidaceae</taxon>
        <taxon>Nocardioides</taxon>
    </lineage>
</organism>
<feature type="compositionally biased region" description="Basic and acidic residues" evidence="6">
    <location>
        <begin position="52"/>
        <end position="72"/>
    </location>
</feature>
<comment type="similarity">
    <text evidence="2">Belongs to the GtrA family.</text>
</comment>
<dbReference type="EMBL" id="RDBE01000010">
    <property type="protein sequence ID" value="RLV48437.1"/>
    <property type="molecule type" value="Genomic_DNA"/>
</dbReference>
<feature type="transmembrane region" description="Helical" evidence="7">
    <location>
        <begin position="123"/>
        <end position="140"/>
    </location>
</feature>
<evidence type="ECO:0000256" key="5">
    <source>
        <dbReference type="ARBA" id="ARBA00023136"/>
    </source>
</evidence>
<evidence type="ECO:0000256" key="6">
    <source>
        <dbReference type="SAM" id="MobiDB-lite"/>
    </source>
</evidence>
<evidence type="ECO:0000256" key="2">
    <source>
        <dbReference type="ARBA" id="ARBA00009399"/>
    </source>
</evidence>
<feature type="compositionally biased region" description="Basic and acidic residues" evidence="6">
    <location>
        <begin position="10"/>
        <end position="31"/>
    </location>
</feature>
<feature type="domain" description="GtrA/DPMS transmembrane" evidence="8">
    <location>
        <begin position="99"/>
        <end position="215"/>
    </location>
</feature>
<gene>
    <name evidence="9" type="ORF">D9V37_19105</name>
</gene>
<dbReference type="PANTHER" id="PTHR38459:SF6">
    <property type="entry name" value="ARABINOGALACTAN BIOSYNTHESIS RECRUITING PROTEIN RV3789"/>
    <property type="match status" value="1"/>
</dbReference>
<name>A0A3L8P0J3_9ACTN</name>
<keyword evidence="4 7" id="KW-1133">Transmembrane helix</keyword>
<accession>A0A3L8P0J3</accession>
<comment type="caution">
    <text evidence="9">The sequence shown here is derived from an EMBL/GenBank/DDBJ whole genome shotgun (WGS) entry which is preliminary data.</text>
</comment>
<comment type="subcellular location">
    <subcellularLocation>
        <location evidence="1">Membrane</location>
        <topology evidence="1">Multi-pass membrane protein</topology>
    </subcellularLocation>
</comment>
<evidence type="ECO:0000313" key="10">
    <source>
        <dbReference type="Proteomes" id="UP000281708"/>
    </source>
</evidence>
<evidence type="ECO:0000256" key="7">
    <source>
        <dbReference type="SAM" id="Phobius"/>
    </source>
</evidence>
<feature type="transmembrane region" description="Helical" evidence="7">
    <location>
        <begin position="191"/>
        <end position="215"/>
    </location>
</feature>
<evidence type="ECO:0000313" key="9">
    <source>
        <dbReference type="EMBL" id="RLV48437.1"/>
    </source>
</evidence>
<sequence>MLQQHHQHDRRGQPGERLEHGAVAHGPREPRQAVVEPAQVGRAVAEDQAGPEADRHEHSHERPDQQGHEEEPVPAHVCTVTGFPRLGLVLRKLLTYAGGSLVATGCSALALALFYGVLHLSPGFSSVLAWLAGAVPNYWLNRAWTWQRRDRPDVRREVVPYVVIVLLTLALSALCTHVADSWLRAHGTSAAARVGLVDVVFVAVFVVMSLLRFVLLDRLFSRLPGQEKVSA</sequence>
<evidence type="ECO:0000256" key="4">
    <source>
        <dbReference type="ARBA" id="ARBA00022989"/>
    </source>
</evidence>
<proteinExistence type="inferred from homology"/>
<protein>
    <submittedName>
        <fullName evidence="9">GtrA family protein</fullName>
    </submittedName>
</protein>
<reference evidence="9 10" key="1">
    <citation type="submission" date="2018-10" db="EMBL/GenBank/DDBJ databases">
        <title>Marmoricola sp. 4Q3S-7 whole genome shotgun sequence.</title>
        <authorList>
            <person name="Li F."/>
        </authorList>
    </citation>
    <scope>NUCLEOTIDE SEQUENCE [LARGE SCALE GENOMIC DNA]</scope>
    <source>
        <strain evidence="9 10">4Q3S-7</strain>
    </source>
</reference>
<dbReference type="AlphaFoldDB" id="A0A3L8P0J3"/>
<keyword evidence="10" id="KW-1185">Reference proteome</keyword>
<feature type="transmembrane region" description="Helical" evidence="7">
    <location>
        <begin position="161"/>
        <end position="179"/>
    </location>
</feature>
<dbReference type="GO" id="GO:0005886">
    <property type="term" value="C:plasma membrane"/>
    <property type="evidence" value="ECO:0007669"/>
    <property type="project" value="TreeGrafter"/>
</dbReference>
<evidence type="ECO:0000256" key="3">
    <source>
        <dbReference type="ARBA" id="ARBA00022692"/>
    </source>
</evidence>
<evidence type="ECO:0000259" key="8">
    <source>
        <dbReference type="Pfam" id="PF04138"/>
    </source>
</evidence>
<dbReference type="Pfam" id="PF04138">
    <property type="entry name" value="GtrA_DPMS_TM"/>
    <property type="match status" value="1"/>
</dbReference>
<dbReference type="InterPro" id="IPR051401">
    <property type="entry name" value="GtrA_CellWall_Glycosyl"/>
</dbReference>
<feature type="region of interest" description="Disordered" evidence="6">
    <location>
        <begin position="1"/>
        <end position="72"/>
    </location>
</feature>
<dbReference type="GO" id="GO:0000271">
    <property type="term" value="P:polysaccharide biosynthetic process"/>
    <property type="evidence" value="ECO:0007669"/>
    <property type="project" value="InterPro"/>
</dbReference>
<feature type="transmembrane region" description="Helical" evidence="7">
    <location>
        <begin position="93"/>
        <end position="117"/>
    </location>
</feature>